<keyword evidence="5 6" id="KW-0408">Iron</keyword>
<dbReference type="NCBIfam" id="TIGR00079">
    <property type="entry name" value="pept_deformyl"/>
    <property type="match status" value="1"/>
</dbReference>
<evidence type="ECO:0000256" key="3">
    <source>
        <dbReference type="ARBA" id="ARBA00022801"/>
    </source>
</evidence>
<comment type="catalytic activity">
    <reaction evidence="6">
        <text>N-terminal N-formyl-L-methionyl-[peptide] + H2O = N-terminal L-methionyl-[peptide] + formate</text>
        <dbReference type="Rhea" id="RHEA:24420"/>
        <dbReference type="Rhea" id="RHEA-COMP:10639"/>
        <dbReference type="Rhea" id="RHEA-COMP:10640"/>
        <dbReference type="ChEBI" id="CHEBI:15377"/>
        <dbReference type="ChEBI" id="CHEBI:15740"/>
        <dbReference type="ChEBI" id="CHEBI:49298"/>
        <dbReference type="ChEBI" id="CHEBI:64731"/>
        <dbReference type="EC" id="3.5.1.88"/>
    </reaction>
</comment>
<feature type="binding site" evidence="6">
    <location>
        <position position="134"/>
    </location>
    <ligand>
        <name>Fe cation</name>
        <dbReference type="ChEBI" id="CHEBI:24875"/>
    </ligand>
</feature>
<feature type="active site" evidence="6">
    <location>
        <position position="135"/>
    </location>
</feature>
<dbReference type="InterPro" id="IPR036821">
    <property type="entry name" value="Peptide_deformylase_sf"/>
</dbReference>
<sequence>MAILNILEFPDPRLRTIAKPVVAVDDRIRQLVDDMFETMYAAPGIGLAATQVNVHERVVVIDVSEDNSEPLVFINPEFEPLTEDLEEMQEGCLSVPGFYETVTRPERVRVKALGRDGQPFEMICEGLLAVCIQHECDHLNGKLFVDYISNLKRDRIRKKLEKLHKQQASA</sequence>
<evidence type="ECO:0000256" key="5">
    <source>
        <dbReference type="ARBA" id="ARBA00023004"/>
    </source>
</evidence>
<keyword evidence="4 6" id="KW-0648">Protein biosynthesis</keyword>
<dbReference type="CDD" id="cd00487">
    <property type="entry name" value="Pep_deformylase"/>
    <property type="match status" value="1"/>
</dbReference>
<dbReference type="EMBL" id="LT629736">
    <property type="protein sequence ID" value="SDT13513.1"/>
    <property type="molecule type" value="Genomic_DNA"/>
</dbReference>
<dbReference type="Pfam" id="PF01327">
    <property type="entry name" value="Pep_deformylase"/>
    <property type="match status" value="1"/>
</dbReference>
<dbReference type="InterPro" id="IPR023635">
    <property type="entry name" value="Peptide_deformylase"/>
</dbReference>
<dbReference type="RefSeq" id="WP_093396332.1">
    <property type="nucleotide sequence ID" value="NZ_LT629736.1"/>
</dbReference>
<dbReference type="SUPFAM" id="SSF56420">
    <property type="entry name" value="Peptide deformylase"/>
    <property type="match status" value="1"/>
</dbReference>
<evidence type="ECO:0000313" key="8">
    <source>
        <dbReference type="Proteomes" id="UP000243207"/>
    </source>
</evidence>
<gene>
    <name evidence="6" type="primary">def</name>
    <name evidence="7" type="ORF">SAMN05216421_2977</name>
</gene>
<dbReference type="STRING" id="487184.SAMN05216421_2977"/>
<comment type="similarity">
    <text evidence="1 6">Belongs to the polypeptide deformylase family.</text>
</comment>
<accession>A0A1H1XWG4</accession>
<comment type="cofactor">
    <cofactor evidence="6">
        <name>Fe(2+)</name>
        <dbReference type="ChEBI" id="CHEBI:29033"/>
    </cofactor>
    <text evidence="6">Binds 1 Fe(2+) ion.</text>
</comment>
<evidence type="ECO:0000256" key="6">
    <source>
        <dbReference type="HAMAP-Rule" id="MF_00163"/>
    </source>
</evidence>
<dbReference type="NCBIfam" id="NF001159">
    <property type="entry name" value="PRK00150.1-3"/>
    <property type="match status" value="1"/>
</dbReference>
<organism evidence="7 8">
    <name type="scientific">Halopseudomonas xinjiangensis</name>
    <dbReference type="NCBI Taxonomy" id="487184"/>
    <lineage>
        <taxon>Bacteria</taxon>
        <taxon>Pseudomonadati</taxon>
        <taxon>Pseudomonadota</taxon>
        <taxon>Gammaproteobacteria</taxon>
        <taxon>Pseudomonadales</taxon>
        <taxon>Pseudomonadaceae</taxon>
        <taxon>Halopseudomonas</taxon>
    </lineage>
</organism>
<evidence type="ECO:0000256" key="1">
    <source>
        <dbReference type="ARBA" id="ARBA00010759"/>
    </source>
</evidence>
<dbReference type="GO" id="GO:0006412">
    <property type="term" value="P:translation"/>
    <property type="evidence" value="ECO:0007669"/>
    <property type="project" value="UniProtKB-UniRule"/>
</dbReference>
<reference evidence="8" key="1">
    <citation type="submission" date="2016-10" db="EMBL/GenBank/DDBJ databases">
        <authorList>
            <person name="Varghese N."/>
            <person name="Submissions S."/>
        </authorList>
    </citation>
    <scope>NUCLEOTIDE SEQUENCE [LARGE SCALE GENOMIC DNA]</scope>
    <source>
        <strain evidence="8">NRRL B-51270</strain>
    </source>
</reference>
<dbReference type="GO" id="GO:0046872">
    <property type="term" value="F:metal ion binding"/>
    <property type="evidence" value="ECO:0007669"/>
    <property type="project" value="UniProtKB-KW"/>
</dbReference>
<dbReference type="OrthoDB" id="9804313at2"/>
<dbReference type="Proteomes" id="UP000243207">
    <property type="component" value="Chromosome I"/>
</dbReference>
<name>A0A1H1XWG4_9GAMM</name>
<keyword evidence="3 6" id="KW-0378">Hydrolase</keyword>
<proteinExistence type="inferred from homology"/>
<dbReference type="PRINTS" id="PR01576">
    <property type="entry name" value="PDEFORMYLASE"/>
</dbReference>
<dbReference type="PANTHER" id="PTHR10458:SF21">
    <property type="entry name" value="PEPTIDE DEFORMYLASE"/>
    <property type="match status" value="1"/>
</dbReference>
<feature type="binding site" evidence="6">
    <location>
        <position position="138"/>
    </location>
    <ligand>
        <name>Fe cation</name>
        <dbReference type="ChEBI" id="CHEBI:24875"/>
    </ligand>
</feature>
<keyword evidence="8" id="KW-1185">Reference proteome</keyword>
<dbReference type="PIRSF" id="PIRSF004749">
    <property type="entry name" value="Pep_def"/>
    <property type="match status" value="1"/>
</dbReference>
<dbReference type="AlphaFoldDB" id="A0A1H1XWG4"/>
<dbReference type="Gene3D" id="3.90.45.10">
    <property type="entry name" value="Peptide deformylase"/>
    <property type="match status" value="1"/>
</dbReference>
<evidence type="ECO:0000256" key="4">
    <source>
        <dbReference type="ARBA" id="ARBA00022917"/>
    </source>
</evidence>
<dbReference type="FunFam" id="3.90.45.10:FF:000001">
    <property type="entry name" value="Peptide deformylase"/>
    <property type="match status" value="1"/>
</dbReference>
<dbReference type="PANTHER" id="PTHR10458">
    <property type="entry name" value="PEPTIDE DEFORMYLASE"/>
    <property type="match status" value="1"/>
</dbReference>
<comment type="function">
    <text evidence="6">Removes the formyl group from the N-terminal Met of newly synthesized proteins. Requires at least a dipeptide for an efficient rate of reaction. N-terminal L-methionine is a prerequisite for activity but the enzyme has broad specificity at other positions.</text>
</comment>
<dbReference type="EC" id="3.5.1.88" evidence="6"/>
<keyword evidence="2 6" id="KW-0479">Metal-binding</keyword>
<dbReference type="GO" id="GO:0042586">
    <property type="term" value="F:peptide deformylase activity"/>
    <property type="evidence" value="ECO:0007669"/>
    <property type="project" value="UniProtKB-UniRule"/>
</dbReference>
<evidence type="ECO:0000256" key="2">
    <source>
        <dbReference type="ARBA" id="ARBA00022723"/>
    </source>
</evidence>
<protein>
    <recommendedName>
        <fullName evidence="6">Peptide deformylase</fullName>
        <shortName evidence="6">PDF</shortName>
        <ecNumber evidence="6">3.5.1.88</ecNumber>
    </recommendedName>
    <alternativeName>
        <fullName evidence="6">Polypeptide deformylase</fullName>
    </alternativeName>
</protein>
<dbReference type="HAMAP" id="MF_00163">
    <property type="entry name" value="Pep_deformylase"/>
    <property type="match status" value="1"/>
</dbReference>
<feature type="binding site" evidence="6">
    <location>
        <position position="92"/>
    </location>
    <ligand>
        <name>Fe cation</name>
        <dbReference type="ChEBI" id="CHEBI:24875"/>
    </ligand>
</feature>
<evidence type="ECO:0000313" key="7">
    <source>
        <dbReference type="EMBL" id="SDT13513.1"/>
    </source>
</evidence>